<dbReference type="SMART" id="SM00360">
    <property type="entry name" value="RRM"/>
    <property type="match status" value="1"/>
</dbReference>
<evidence type="ECO:0000256" key="4">
    <source>
        <dbReference type="ARBA" id="ARBA00022917"/>
    </source>
</evidence>
<reference evidence="9" key="2">
    <citation type="submission" date="2021-05" db="EMBL/GenBank/DDBJ databases">
        <authorList>
            <person name="Pain A."/>
        </authorList>
    </citation>
    <scope>NUCLEOTIDE SEQUENCE</scope>
    <source>
        <strain evidence="9">1802A</strain>
    </source>
</reference>
<dbReference type="CDD" id="cd12408">
    <property type="entry name" value="RRM_eIF3G_like"/>
    <property type="match status" value="1"/>
</dbReference>
<dbReference type="Gene3D" id="3.30.70.330">
    <property type="match status" value="1"/>
</dbReference>
<accession>A0AAD9LFN9</accession>
<dbReference type="PANTHER" id="PTHR10352">
    <property type="entry name" value="EUKARYOTIC TRANSLATION INITIATION FACTOR 3 SUBUNIT G"/>
    <property type="match status" value="1"/>
</dbReference>
<dbReference type="InterPro" id="IPR012677">
    <property type="entry name" value="Nucleotide-bd_a/b_plait_sf"/>
</dbReference>
<evidence type="ECO:0000256" key="1">
    <source>
        <dbReference type="ARBA" id="ARBA00022490"/>
    </source>
</evidence>
<dbReference type="PIRSF" id="PIRSF037949">
    <property type="entry name" value="Transl_init_eIF-3_RNA-bind"/>
    <property type="match status" value="1"/>
</dbReference>
<protein>
    <recommendedName>
        <fullName evidence="5">Eukaryotic translation initiation factor 3 subunit G</fullName>
        <shortName evidence="5">eIF3g</shortName>
    </recommendedName>
    <alternativeName>
        <fullName evidence="5">Eukaryotic translation initiation factor 3 RNA-binding subunit</fullName>
        <shortName evidence="5">eIF-3 RNA-binding subunit</shortName>
    </alternativeName>
    <alternativeName>
        <fullName evidence="5">Eukaryotic translation initiation factor 3 subunit 4</fullName>
    </alternativeName>
</protein>
<gene>
    <name evidence="9" type="ORF">X943_002105</name>
</gene>
<dbReference type="InterPro" id="IPR017334">
    <property type="entry name" value="eIF3_g"/>
</dbReference>
<dbReference type="InterPro" id="IPR034240">
    <property type="entry name" value="eIF3G_RRM"/>
</dbReference>
<dbReference type="PROSITE" id="PS50102">
    <property type="entry name" value="RRM"/>
    <property type="match status" value="1"/>
</dbReference>
<dbReference type="GO" id="GO:0003723">
    <property type="term" value="F:RNA binding"/>
    <property type="evidence" value="ECO:0007669"/>
    <property type="project" value="UniProtKB-UniRule"/>
</dbReference>
<dbReference type="Pfam" id="PF12353">
    <property type="entry name" value="eIF3g"/>
    <property type="match status" value="1"/>
</dbReference>
<keyword evidence="1 5" id="KW-0963">Cytoplasm</keyword>
<dbReference type="GO" id="GO:0016282">
    <property type="term" value="C:eukaryotic 43S preinitiation complex"/>
    <property type="evidence" value="ECO:0007669"/>
    <property type="project" value="UniProtKB-UniRule"/>
</dbReference>
<proteinExistence type="inferred from homology"/>
<dbReference type="AlphaFoldDB" id="A0AAD9LFN9"/>
<dbReference type="InterPro" id="IPR024675">
    <property type="entry name" value="eIF3g_N"/>
</dbReference>
<comment type="similarity">
    <text evidence="5">Belongs to the eIF-3 subunit G family.</text>
</comment>
<comment type="caution">
    <text evidence="9">The sequence shown here is derived from an EMBL/GenBank/DDBJ whole genome shotgun (WGS) entry which is preliminary data.</text>
</comment>
<comment type="function">
    <text evidence="5">RNA-binding component of the eukaryotic translation initiation factor 3 (eIF-3) complex, which is involved in protein synthesis of a specialized repertoire of mRNAs and, together with other initiation factors, stimulates binding of mRNA and methionyl-tRNAi to the 40S ribosome. The eIF-3 complex specifically targets and initiates translation of a subset of mRNAs involved in cell proliferation. This subunit can bind 18S rRNA.</text>
</comment>
<sequence length="263" mass="30434">MSDTKWADIENDEDYDVDSINTQHLMGFESTPDVHGIKTVTSYSKNRQGQTVKIVKRIKEVRIPRRLHKEAKLRIDQACFKVEQSTEAGITMVSQDEIIIEQPVSRRHVKEQEDNLDLIYAPTDINMTRATRELKQKFKSLRDDSEAIFESEEKDVPTKYIPPSRKDGGGDRRGSDENTVRVTNLSEDVREKDLLELFSKVGRIQRAYLAKHKETQSSKGFAFITYTTRQEALNAINKLNRQGYDSLLLNVEWAKPPNKERQY</sequence>
<feature type="domain" description="RRM" evidence="8">
    <location>
        <begin position="178"/>
        <end position="256"/>
    </location>
</feature>
<feature type="compositionally biased region" description="Basic and acidic residues" evidence="7">
    <location>
        <begin position="164"/>
        <end position="177"/>
    </location>
</feature>
<keyword evidence="4 5" id="KW-0648">Protein biosynthesis</keyword>
<feature type="region of interest" description="Disordered" evidence="7">
    <location>
        <begin position="151"/>
        <end position="177"/>
    </location>
</feature>
<dbReference type="InterPro" id="IPR000504">
    <property type="entry name" value="RRM_dom"/>
</dbReference>
<dbReference type="Proteomes" id="UP001195914">
    <property type="component" value="Unassembled WGS sequence"/>
</dbReference>
<evidence type="ECO:0000313" key="9">
    <source>
        <dbReference type="EMBL" id="KAK1934835.1"/>
    </source>
</evidence>
<evidence type="ECO:0000256" key="6">
    <source>
        <dbReference type="PROSITE-ProRule" id="PRU00176"/>
    </source>
</evidence>
<reference evidence="9" key="1">
    <citation type="journal article" date="2014" name="Nucleic Acids Res.">
        <title>The evolutionary dynamics of variant antigen genes in Babesia reveal a history of genomic innovation underlying host-parasite interaction.</title>
        <authorList>
            <person name="Jackson A.P."/>
            <person name="Otto T.D."/>
            <person name="Darby A."/>
            <person name="Ramaprasad A."/>
            <person name="Xia D."/>
            <person name="Echaide I.E."/>
            <person name="Farber M."/>
            <person name="Gahlot S."/>
            <person name="Gamble J."/>
            <person name="Gupta D."/>
            <person name="Gupta Y."/>
            <person name="Jackson L."/>
            <person name="Malandrin L."/>
            <person name="Malas T.B."/>
            <person name="Moussa E."/>
            <person name="Nair M."/>
            <person name="Reid A.J."/>
            <person name="Sanders M."/>
            <person name="Sharma J."/>
            <person name="Tracey A."/>
            <person name="Quail M.A."/>
            <person name="Weir W."/>
            <person name="Wastling J.M."/>
            <person name="Hall N."/>
            <person name="Willadsen P."/>
            <person name="Lingelbach K."/>
            <person name="Shiels B."/>
            <person name="Tait A."/>
            <person name="Berriman M."/>
            <person name="Allred D.R."/>
            <person name="Pain A."/>
        </authorList>
    </citation>
    <scope>NUCLEOTIDE SEQUENCE</scope>
    <source>
        <strain evidence="9">1802A</strain>
    </source>
</reference>
<comment type="subcellular location">
    <subcellularLocation>
        <location evidence="5">Cytoplasm</location>
    </subcellularLocation>
</comment>
<dbReference type="GO" id="GO:0033290">
    <property type="term" value="C:eukaryotic 48S preinitiation complex"/>
    <property type="evidence" value="ECO:0007669"/>
    <property type="project" value="UniProtKB-UniRule"/>
</dbReference>
<dbReference type="SUPFAM" id="SSF54928">
    <property type="entry name" value="RNA-binding domain, RBD"/>
    <property type="match status" value="1"/>
</dbReference>
<organism evidence="9 10">
    <name type="scientific">Babesia divergens</name>
    <dbReference type="NCBI Taxonomy" id="32595"/>
    <lineage>
        <taxon>Eukaryota</taxon>
        <taxon>Sar</taxon>
        <taxon>Alveolata</taxon>
        <taxon>Apicomplexa</taxon>
        <taxon>Aconoidasida</taxon>
        <taxon>Piroplasmida</taxon>
        <taxon>Babesiidae</taxon>
        <taxon>Babesia</taxon>
    </lineage>
</organism>
<dbReference type="GO" id="GO:0003743">
    <property type="term" value="F:translation initiation factor activity"/>
    <property type="evidence" value="ECO:0007669"/>
    <property type="project" value="UniProtKB-UniRule"/>
</dbReference>
<evidence type="ECO:0000313" key="10">
    <source>
        <dbReference type="Proteomes" id="UP001195914"/>
    </source>
</evidence>
<evidence type="ECO:0000256" key="7">
    <source>
        <dbReference type="SAM" id="MobiDB-lite"/>
    </source>
</evidence>
<dbReference type="GO" id="GO:0005852">
    <property type="term" value="C:eukaryotic translation initiation factor 3 complex"/>
    <property type="evidence" value="ECO:0007669"/>
    <property type="project" value="UniProtKB-UniRule"/>
</dbReference>
<dbReference type="GO" id="GO:0001732">
    <property type="term" value="P:formation of cytoplasmic translation initiation complex"/>
    <property type="evidence" value="ECO:0007669"/>
    <property type="project" value="UniProtKB-UniRule"/>
</dbReference>
<name>A0AAD9LFN9_BABDI</name>
<keyword evidence="10" id="KW-1185">Reference proteome</keyword>
<evidence type="ECO:0000256" key="3">
    <source>
        <dbReference type="ARBA" id="ARBA00022884"/>
    </source>
</evidence>
<dbReference type="EMBL" id="JAHBMH010000062">
    <property type="protein sequence ID" value="KAK1934835.1"/>
    <property type="molecule type" value="Genomic_DNA"/>
</dbReference>
<evidence type="ECO:0000256" key="2">
    <source>
        <dbReference type="ARBA" id="ARBA00022540"/>
    </source>
</evidence>
<dbReference type="Pfam" id="PF00076">
    <property type="entry name" value="RRM_1"/>
    <property type="match status" value="1"/>
</dbReference>
<keyword evidence="3 6" id="KW-0694">RNA-binding</keyword>
<dbReference type="InterPro" id="IPR035979">
    <property type="entry name" value="RBD_domain_sf"/>
</dbReference>
<evidence type="ECO:0000259" key="8">
    <source>
        <dbReference type="PROSITE" id="PS50102"/>
    </source>
</evidence>
<evidence type="ECO:0000256" key="5">
    <source>
        <dbReference type="HAMAP-Rule" id="MF_03006"/>
    </source>
</evidence>
<dbReference type="HAMAP" id="MF_03006">
    <property type="entry name" value="eIF3g"/>
    <property type="match status" value="1"/>
</dbReference>
<comment type="subunit">
    <text evidence="5">Component of the eukaryotic translation initiation factor 3 (eIF-3) complex.</text>
</comment>
<keyword evidence="2 5" id="KW-0396">Initiation factor</keyword>